<proteinExistence type="predicted"/>
<evidence type="ECO:0000256" key="2">
    <source>
        <dbReference type="ARBA" id="ARBA00022723"/>
    </source>
</evidence>
<dbReference type="EMBL" id="SLWS01000002">
    <property type="protein sequence ID" value="TCO62878.1"/>
    <property type="molecule type" value="Genomic_DNA"/>
</dbReference>
<gene>
    <name evidence="4" type="ORF">EV192_1021018</name>
</gene>
<organism evidence="4 5">
    <name type="scientific">Actinocrispum wychmicini</name>
    <dbReference type="NCBI Taxonomy" id="1213861"/>
    <lineage>
        <taxon>Bacteria</taxon>
        <taxon>Bacillati</taxon>
        <taxon>Actinomycetota</taxon>
        <taxon>Actinomycetes</taxon>
        <taxon>Pseudonocardiales</taxon>
        <taxon>Pseudonocardiaceae</taxon>
        <taxon>Actinocrispum</taxon>
    </lineage>
</organism>
<keyword evidence="5" id="KW-1185">Reference proteome</keyword>
<dbReference type="Proteomes" id="UP000295680">
    <property type="component" value="Unassembled WGS sequence"/>
</dbReference>
<dbReference type="Pfam" id="PF13359">
    <property type="entry name" value="DDE_Tnp_4"/>
    <property type="match status" value="1"/>
</dbReference>
<evidence type="ECO:0000313" key="4">
    <source>
        <dbReference type="EMBL" id="TCO62878.1"/>
    </source>
</evidence>
<accession>A0A4R2JZK0</accession>
<sequence length="117" mass="12524">MPIVPCSTFADQAPDLHEALQRAQAEGLAYVILDGKIFSADRCGEKTINVKGTQIDLWYSGKAHEHGGNVQGLSAPSGFPLWAADVEPGSVHDLTVARDRVLGALYYAAWENADSPS</sequence>
<feature type="domain" description="DDE Tnp4" evidence="3">
    <location>
        <begin position="54"/>
        <end position="102"/>
    </location>
</feature>
<evidence type="ECO:0000313" key="5">
    <source>
        <dbReference type="Proteomes" id="UP000295680"/>
    </source>
</evidence>
<evidence type="ECO:0000256" key="1">
    <source>
        <dbReference type="ARBA" id="ARBA00001968"/>
    </source>
</evidence>
<keyword evidence="2" id="KW-0479">Metal-binding</keyword>
<evidence type="ECO:0000259" key="3">
    <source>
        <dbReference type="Pfam" id="PF13359"/>
    </source>
</evidence>
<dbReference type="AlphaFoldDB" id="A0A4R2JZK0"/>
<reference evidence="4 5" key="1">
    <citation type="submission" date="2019-03" db="EMBL/GenBank/DDBJ databases">
        <title>Genomic Encyclopedia of Type Strains, Phase IV (KMG-IV): sequencing the most valuable type-strain genomes for metagenomic binning, comparative biology and taxonomic classification.</title>
        <authorList>
            <person name="Goeker M."/>
        </authorList>
    </citation>
    <scope>NUCLEOTIDE SEQUENCE [LARGE SCALE GENOMIC DNA]</scope>
    <source>
        <strain evidence="4 5">DSM 45934</strain>
    </source>
</reference>
<comment type="caution">
    <text evidence="4">The sequence shown here is derived from an EMBL/GenBank/DDBJ whole genome shotgun (WGS) entry which is preliminary data.</text>
</comment>
<dbReference type="GO" id="GO:0046872">
    <property type="term" value="F:metal ion binding"/>
    <property type="evidence" value="ECO:0007669"/>
    <property type="project" value="UniProtKB-KW"/>
</dbReference>
<keyword evidence="4" id="KW-0540">Nuclease</keyword>
<keyword evidence="4" id="KW-0378">Hydrolase</keyword>
<dbReference type="GO" id="GO:0004519">
    <property type="term" value="F:endonuclease activity"/>
    <property type="evidence" value="ECO:0007669"/>
    <property type="project" value="UniProtKB-KW"/>
</dbReference>
<comment type="cofactor">
    <cofactor evidence="1">
        <name>a divalent metal cation</name>
        <dbReference type="ChEBI" id="CHEBI:60240"/>
    </cofactor>
</comment>
<protein>
    <submittedName>
        <fullName evidence="4">DDE superfamily endonuclease</fullName>
    </submittedName>
</protein>
<dbReference type="InterPro" id="IPR027806">
    <property type="entry name" value="HARBI1_dom"/>
</dbReference>
<keyword evidence="4" id="KW-0255">Endonuclease</keyword>
<name>A0A4R2JZK0_9PSEU</name>